<proteinExistence type="predicted"/>
<sequence>MGKDMTLVALENLVKELNDANIFGKLRPIVIDDTNRALKHEGSNYRLGNQEKDDSCYIDIRELKRDIEILIGFTSNLAEEFGQEMDYVNFERVDGDCDSLKAIGKALEGFRNTTVPAVIFEREINQYYPQVNFSFDLINEYYEIYLEREKRIIDEMLKEQRRKEKCLLKLKTLAKEKVK</sequence>
<accession>A0A172JIH5</accession>
<reference evidence="1 2" key="1">
    <citation type="journal article" date="2016" name="Virology">
        <title>The genome of AR9, a giant transducing Bacillus phage encoding two multisubunit RNA polymerases.</title>
        <authorList>
            <person name="Lavysh D."/>
            <person name="Sokolova M."/>
            <person name="Minakhin L."/>
            <person name="Yakunina M."/>
            <person name="Artamonova T."/>
            <person name="Kozyavkin S."/>
            <person name="Makarova K.S."/>
            <person name="Koonin E.V."/>
            <person name="Severinov K."/>
        </authorList>
    </citation>
    <scope>NUCLEOTIDE SEQUENCE [LARGE SCALE GENOMIC DNA]</scope>
</reference>
<organism evidence="1 2">
    <name type="scientific">Bacillus phage AR9</name>
    <dbReference type="NCBI Taxonomy" id="1815509"/>
    <lineage>
        <taxon>Viruses</taxon>
        <taxon>Duplodnaviria</taxon>
        <taxon>Heunggongvirae</taxon>
        <taxon>Uroviricota</taxon>
        <taxon>Caudoviricetes</taxon>
        <taxon>Takahashivirus</taxon>
        <taxon>Bacillus phage PBS1</taxon>
    </lineage>
</organism>
<dbReference type="GeneID" id="29058981"/>
<dbReference type="Proteomes" id="UP000202618">
    <property type="component" value="Segment"/>
</dbReference>
<dbReference type="RefSeq" id="YP_009283167.1">
    <property type="nucleotide sequence ID" value="NC_031039.1"/>
</dbReference>
<evidence type="ECO:0000313" key="1">
    <source>
        <dbReference type="EMBL" id="AMS01347.1"/>
    </source>
</evidence>
<evidence type="ECO:0000313" key="2">
    <source>
        <dbReference type="Proteomes" id="UP000202618"/>
    </source>
</evidence>
<protein>
    <submittedName>
        <fullName evidence="1">Uncharacterized protein</fullName>
    </submittedName>
</protein>
<name>A0A172JIH5_BPPB1</name>
<dbReference type="KEGG" id="vg:29058981"/>
<gene>
    <name evidence="1" type="ORF">AR9_g263</name>
</gene>
<dbReference type="EMBL" id="KU878088">
    <property type="protein sequence ID" value="AMS01347.1"/>
    <property type="molecule type" value="Genomic_DNA"/>
</dbReference>